<evidence type="ECO:0000313" key="1">
    <source>
        <dbReference type="EMBL" id="KAJ1893493.1"/>
    </source>
</evidence>
<keyword evidence="2" id="KW-1185">Reference proteome</keyword>
<dbReference type="Proteomes" id="UP001150581">
    <property type="component" value="Unassembled WGS sequence"/>
</dbReference>
<name>A0ACC1IDJ8_9FUNG</name>
<dbReference type="EMBL" id="JANBPG010000826">
    <property type="protein sequence ID" value="KAJ1893493.1"/>
    <property type="molecule type" value="Genomic_DNA"/>
</dbReference>
<gene>
    <name evidence="1" type="ORF">LPJ66_005721</name>
</gene>
<sequence>MRIRNSRGSSNYNYIRDHNSVASTGILHSNIGRRAPATTSNIESFNMDDAEVWPTERHHLSFDSPNTGMRRRRVFPNLAPPANPQVAPEESDSDSDQYFDSQALRLPPTPPRRRQAPAPTTDSDSEPEPEPELPTRPSWISSSPHREHVLGVSTYDFIEDQRLTRQTLERFGELRRQRFLRDQQLRAQLREQSVLQSTAATNAGVLAQLAAMDTNIVTRSAALDAEILARSAALDADILARRQEIRRNLAATSDLVEERQPWMDNFISEESSDSFPRGQQRNSLITAPTTGSAVELEAEVFEHRRYIRRTLNALAEPTDDGRPRMHSLVSGEASGSFSRLQLGNSLTTVPTTISTATSPGLPAQHFPSNDLDSYWYNQPAAAVTATAATTDAAVSAAEEQDERQGSATSRTHRSIVPLRRLGHLPLISRRTAPEESRQAMLEVIRSHRTTNSGSNSESNSDLHLTPRPSWLSAAMNTIQREQHQHQETSQREENPDLSIASFREEHHLRRIHARSEQQLMRWLMKSTVDTRALDCALLRPGMEFCGVQRITPVALPRFSMLPTFDGQSLPKIEQWDVCVIVQLVDMSRGRVSGLMKAINVPNLPKTVVTHWDGEIIDFVNYTPLTCKWKANGREDTDHWSLFEPVKQVPQTFLQKWPESMRGKRMPRILEDYLFMRWKESTFINVGPSETGLTIEGFYYICMDRITGAIEGAYFDPSTQPNQRLTLSVKNDGKCLAFASSEFC</sequence>
<proteinExistence type="predicted"/>
<evidence type="ECO:0000313" key="2">
    <source>
        <dbReference type="Proteomes" id="UP001150581"/>
    </source>
</evidence>
<organism evidence="1 2">
    <name type="scientific">Kickxella alabastrina</name>
    <dbReference type="NCBI Taxonomy" id="61397"/>
    <lineage>
        <taxon>Eukaryota</taxon>
        <taxon>Fungi</taxon>
        <taxon>Fungi incertae sedis</taxon>
        <taxon>Zoopagomycota</taxon>
        <taxon>Kickxellomycotina</taxon>
        <taxon>Kickxellomycetes</taxon>
        <taxon>Kickxellales</taxon>
        <taxon>Kickxellaceae</taxon>
        <taxon>Kickxella</taxon>
    </lineage>
</organism>
<comment type="caution">
    <text evidence="1">The sequence shown here is derived from an EMBL/GenBank/DDBJ whole genome shotgun (WGS) entry which is preliminary data.</text>
</comment>
<reference evidence="1" key="1">
    <citation type="submission" date="2022-07" db="EMBL/GenBank/DDBJ databases">
        <title>Phylogenomic reconstructions and comparative analyses of Kickxellomycotina fungi.</title>
        <authorList>
            <person name="Reynolds N.K."/>
            <person name="Stajich J.E."/>
            <person name="Barry K."/>
            <person name="Grigoriev I.V."/>
            <person name="Crous P."/>
            <person name="Smith M.E."/>
        </authorList>
    </citation>
    <scope>NUCLEOTIDE SEQUENCE</scope>
    <source>
        <strain evidence="1">Benny 63K</strain>
    </source>
</reference>
<protein>
    <submittedName>
        <fullName evidence="1">Uncharacterized protein</fullName>
    </submittedName>
</protein>
<accession>A0ACC1IDJ8</accession>